<keyword evidence="2" id="KW-1185">Reference proteome</keyword>
<evidence type="ECO:0000313" key="1">
    <source>
        <dbReference type="EMBL" id="KAF5934245.1"/>
    </source>
</evidence>
<sequence>MVQHPYNDALIVTLKIGECQVRRILIDQGSSCEIMYVRCYKEFGLHRDDLEQSNSSMVEFNGMPT</sequence>
<protein>
    <submittedName>
        <fullName evidence="1">Uncharacterized protein</fullName>
    </submittedName>
</protein>
<comment type="caution">
    <text evidence="1">The sequence shown here is derived from an EMBL/GenBank/DDBJ whole genome shotgun (WGS) entry which is preliminary data.</text>
</comment>
<organism evidence="1 2">
    <name type="scientific">Camellia sinensis</name>
    <name type="common">Tea plant</name>
    <name type="synonym">Thea sinensis</name>
    <dbReference type="NCBI Taxonomy" id="4442"/>
    <lineage>
        <taxon>Eukaryota</taxon>
        <taxon>Viridiplantae</taxon>
        <taxon>Streptophyta</taxon>
        <taxon>Embryophyta</taxon>
        <taxon>Tracheophyta</taxon>
        <taxon>Spermatophyta</taxon>
        <taxon>Magnoliopsida</taxon>
        <taxon>eudicotyledons</taxon>
        <taxon>Gunneridae</taxon>
        <taxon>Pentapetalae</taxon>
        <taxon>asterids</taxon>
        <taxon>Ericales</taxon>
        <taxon>Theaceae</taxon>
        <taxon>Camellia</taxon>
    </lineage>
</organism>
<dbReference type="Proteomes" id="UP000593564">
    <property type="component" value="Unassembled WGS sequence"/>
</dbReference>
<reference evidence="2" key="1">
    <citation type="journal article" date="2020" name="Nat. Commun.">
        <title>Genome assembly of wild tea tree DASZ reveals pedigree and selection history of tea varieties.</title>
        <authorList>
            <person name="Zhang W."/>
            <person name="Zhang Y."/>
            <person name="Qiu H."/>
            <person name="Guo Y."/>
            <person name="Wan H."/>
            <person name="Zhang X."/>
            <person name="Scossa F."/>
            <person name="Alseekh S."/>
            <person name="Zhang Q."/>
            <person name="Wang P."/>
            <person name="Xu L."/>
            <person name="Schmidt M.H."/>
            <person name="Jia X."/>
            <person name="Li D."/>
            <person name="Zhu A."/>
            <person name="Guo F."/>
            <person name="Chen W."/>
            <person name="Ni D."/>
            <person name="Usadel B."/>
            <person name="Fernie A.R."/>
            <person name="Wen W."/>
        </authorList>
    </citation>
    <scope>NUCLEOTIDE SEQUENCE [LARGE SCALE GENOMIC DNA]</scope>
    <source>
        <strain evidence="2">cv. G240</strain>
    </source>
</reference>
<reference evidence="1 2" key="2">
    <citation type="submission" date="2020-07" db="EMBL/GenBank/DDBJ databases">
        <title>Genome assembly of wild tea tree DASZ reveals pedigree and selection history of tea varieties.</title>
        <authorList>
            <person name="Zhang W."/>
        </authorList>
    </citation>
    <scope>NUCLEOTIDE SEQUENCE [LARGE SCALE GENOMIC DNA]</scope>
    <source>
        <strain evidence="2">cv. G240</strain>
        <tissue evidence="1">Leaf</tissue>
    </source>
</reference>
<proteinExistence type="predicted"/>
<gene>
    <name evidence="1" type="ORF">HYC85_030416</name>
</gene>
<dbReference type="AlphaFoldDB" id="A0A7J7G1L3"/>
<name>A0A7J7G1L3_CAMSI</name>
<evidence type="ECO:0000313" key="2">
    <source>
        <dbReference type="Proteomes" id="UP000593564"/>
    </source>
</evidence>
<dbReference type="EMBL" id="JACBKZ010000014">
    <property type="protein sequence ID" value="KAF5934245.1"/>
    <property type="molecule type" value="Genomic_DNA"/>
</dbReference>
<accession>A0A7J7G1L3</accession>